<name>A0A2K1KZX3_PHYPA</name>
<gene>
    <name evidence="1" type="ORF">PHYPA_002128</name>
</gene>
<reference evidence="2" key="3">
    <citation type="submission" date="2020-12" db="UniProtKB">
        <authorList>
            <consortium name="EnsemblPlants"/>
        </authorList>
    </citation>
    <scope>IDENTIFICATION</scope>
</reference>
<dbReference type="Gramene" id="Pp3c2_2970V3.1">
    <property type="protein sequence ID" value="Pp3c2_2970V3.1"/>
    <property type="gene ID" value="Pp3c2_2970"/>
</dbReference>
<organism evidence="1">
    <name type="scientific">Physcomitrium patens</name>
    <name type="common">Spreading-leaved earth moss</name>
    <name type="synonym">Physcomitrella patens</name>
    <dbReference type="NCBI Taxonomy" id="3218"/>
    <lineage>
        <taxon>Eukaryota</taxon>
        <taxon>Viridiplantae</taxon>
        <taxon>Streptophyta</taxon>
        <taxon>Embryophyta</taxon>
        <taxon>Bryophyta</taxon>
        <taxon>Bryophytina</taxon>
        <taxon>Bryopsida</taxon>
        <taxon>Funariidae</taxon>
        <taxon>Funariales</taxon>
        <taxon>Funariaceae</taxon>
        <taxon>Physcomitrium</taxon>
    </lineage>
</organism>
<reference evidence="1 3" key="2">
    <citation type="journal article" date="2018" name="Plant J.">
        <title>The Physcomitrella patens chromosome-scale assembly reveals moss genome structure and evolution.</title>
        <authorList>
            <person name="Lang D."/>
            <person name="Ullrich K.K."/>
            <person name="Murat F."/>
            <person name="Fuchs J."/>
            <person name="Jenkins J."/>
            <person name="Haas F.B."/>
            <person name="Piednoel M."/>
            <person name="Gundlach H."/>
            <person name="Van Bel M."/>
            <person name="Meyberg R."/>
            <person name="Vives C."/>
            <person name="Morata J."/>
            <person name="Symeonidi A."/>
            <person name="Hiss M."/>
            <person name="Muchero W."/>
            <person name="Kamisugi Y."/>
            <person name="Saleh O."/>
            <person name="Blanc G."/>
            <person name="Decker E.L."/>
            <person name="van Gessel N."/>
            <person name="Grimwood J."/>
            <person name="Hayes R.D."/>
            <person name="Graham S.W."/>
            <person name="Gunter L.E."/>
            <person name="McDaniel S.F."/>
            <person name="Hoernstein S.N.W."/>
            <person name="Larsson A."/>
            <person name="Li F.W."/>
            <person name="Perroud P.F."/>
            <person name="Phillips J."/>
            <person name="Ranjan P."/>
            <person name="Rokshar D.S."/>
            <person name="Rothfels C.J."/>
            <person name="Schneider L."/>
            <person name="Shu S."/>
            <person name="Stevenson D.W."/>
            <person name="Thummler F."/>
            <person name="Tillich M."/>
            <person name="Villarreal Aguilar J.C."/>
            <person name="Widiez T."/>
            <person name="Wong G.K."/>
            <person name="Wymore A."/>
            <person name="Zhang Y."/>
            <person name="Zimmer A.D."/>
            <person name="Quatrano R.S."/>
            <person name="Mayer K.F.X."/>
            <person name="Goodstein D."/>
            <person name="Casacuberta J.M."/>
            <person name="Vandepoele K."/>
            <person name="Reski R."/>
            <person name="Cuming A.C."/>
            <person name="Tuskan G.A."/>
            <person name="Maumus F."/>
            <person name="Salse J."/>
            <person name="Schmutz J."/>
            <person name="Rensing S.A."/>
        </authorList>
    </citation>
    <scope>NUCLEOTIDE SEQUENCE [LARGE SCALE GENOMIC DNA]</scope>
    <source>
        <strain evidence="2 3">cv. Gransden 2004</strain>
    </source>
</reference>
<dbReference type="AlphaFoldDB" id="A0A2K1KZX3"/>
<protein>
    <submittedName>
        <fullName evidence="1 2">Uncharacterized protein</fullName>
    </submittedName>
</protein>
<accession>A0A2K1KZX3</accession>
<evidence type="ECO:0000313" key="2">
    <source>
        <dbReference type="EnsemblPlants" id="Pp3c2_2970V3.1"/>
    </source>
</evidence>
<dbReference type="InParanoid" id="A0A2K1KZX3"/>
<evidence type="ECO:0000313" key="3">
    <source>
        <dbReference type="Proteomes" id="UP000006727"/>
    </source>
</evidence>
<dbReference type="Proteomes" id="UP000006727">
    <property type="component" value="Chromosome 2"/>
</dbReference>
<evidence type="ECO:0000313" key="1">
    <source>
        <dbReference type="EMBL" id="PNR59337.1"/>
    </source>
</evidence>
<dbReference type="EnsemblPlants" id="Pp3c2_2970V3.1">
    <property type="protein sequence ID" value="Pp3c2_2970V3.1"/>
    <property type="gene ID" value="Pp3c2_2970"/>
</dbReference>
<sequence>MSRNVSRCTGFLHIATQVLGFYSDPRPFSRQCSCANWSENGEA</sequence>
<reference evidence="1 3" key="1">
    <citation type="journal article" date="2008" name="Science">
        <title>The Physcomitrella genome reveals evolutionary insights into the conquest of land by plants.</title>
        <authorList>
            <person name="Rensing S."/>
            <person name="Lang D."/>
            <person name="Zimmer A."/>
            <person name="Terry A."/>
            <person name="Salamov A."/>
            <person name="Shapiro H."/>
            <person name="Nishiyama T."/>
            <person name="Perroud P.-F."/>
            <person name="Lindquist E."/>
            <person name="Kamisugi Y."/>
            <person name="Tanahashi T."/>
            <person name="Sakakibara K."/>
            <person name="Fujita T."/>
            <person name="Oishi K."/>
            <person name="Shin-I T."/>
            <person name="Kuroki Y."/>
            <person name="Toyoda A."/>
            <person name="Suzuki Y."/>
            <person name="Hashimoto A."/>
            <person name="Yamaguchi K."/>
            <person name="Sugano A."/>
            <person name="Kohara Y."/>
            <person name="Fujiyama A."/>
            <person name="Anterola A."/>
            <person name="Aoki S."/>
            <person name="Ashton N."/>
            <person name="Barbazuk W.B."/>
            <person name="Barker E."/>
            <person name="Bennetzen J."/>
            <person name="Bezanilla M."/>
            <person name="Blankenship R."/>
            <person name="Cho S.H."/>
            <person name="Dutcher S."/>
            <person name="Estelle M."/>
            <person name="Fawcett J.A."/>
            <person name="Gundlach H."/>
            <person name="Hanada K."/>
            <person name="Heyl A."/>
            <person name="Hicks K.A."/>
            <person name="Hugh J."/>
            <person name="Lohr M."/>
            <person name="Mayer K."/>
            <person name="Melkozernov A."/>
            <person name="Murata T."/>
            <person name="Nelson D."/>
            <person name="Pils B."/>
            <person name="Prigge M."/>
            <person name="Reiss B."/>
            <person name="Renner T."/>
            <person name="Rombauts S."/>
            <person name="Rushton P."/>
            <person name="Sanderfoot A."/>
            <person name="Schween G."/>
            <person name="Shiu S.-H."/>
            <person name="Stueber K."/>
            <person name="Theodoulou F.L."/>
            <person name="Tu H."/>
            <person name="Van de Peer Y."/>
            <person name="Verrier P.J."/>
            <person name="Waters E."/>
            <person name="Wood A."/>
            <person name="Yang L."/>
            <person name="Cove D."/>
            <person name="Cuming A."/>
            <person name="Hasebe M."/>
            <person name="Lucas S."/>
            <person name="Mishler D.B."/>
            <person name="Reski R."/>
            <person name="Grigoriev I."/>
            <person name="Quatrano R.S."/>
            <person name="Boore J.L."/>
        </authorList>
    </citation>
    <scope>NUCLEOTIDE SEQUENCE [LARGE SCALE GENOMIC DNA]</scope>
    <source>
        <strain evidence="2 3">cv. Gransden 2004</strain>
    </source>
</reference>
<dbReference type="EMBL" id="ABEU02000002">
    <property type="protein sequence ID" value="PNR59337.1"/>
    <property type="molecule type" value="Genomic_DNA"/>
</dbReference>
<proteinExistence type="predicted"/>
<keyword evidence="3" id="KW-1185">Reference proteome</keyword>